<feature type="domain" description="AATF leucine zipper-containing" evidence="5">
    <location>
        <begin position="303"/>
        <end position="422"/>
    </location>
</feature>
<dbReference type="GO" id="GO:0005730">
    <property type="term" value="C:nucleolus"/>
    <property type="evidence" value="ECO:0007669"/>
    <property type="project" value="TreeGrafter"/>
</dbReference>
<dbReference type="InterPro" id="IPR025160">
    <property type="entry name" value="AATF"/>
</dbReference>
<name>A0A8A3PMF2_9HELO</name>
<keyword evidence="7" id="KW-1185">Reference proteome</keyword>
<feature type="region of interest" description="Disordered" evidence="3">
    <location>
        <begin position="1"/>
        <end position="282"/>
    </location>
</feature>
<feature type="compositionally biased region" description="Acidic residues" evidence="3">
    <location>
        <begin position="89"/>
        <end position="101"/>
    </location>
</feature>
<evidence type="ECO:0000256" key="2">
    <source>
        <dbReference type="ARBA" id="ARBA00013850"/>
    </source>
</evidence>
<dbReference type="InterPro" id="IPR039223">
    <property type="entry name" value="AATF/Bfr2"/>
</dbReference>
<feature type="region of interest" description="Disordered" evidence="3">
    <location>
        <begin position="580"/>
        <end position="606"/>
    </location>
</feature>
<evidence type="ECO:0000259" key="4">
    <source>
        <dbReference type="Pfam" id="PF08164"/>
    </source>
</evidence>
<feature type="domain" description="Apoptosis-antagonizing transcription factor C-terminal" evidence="4">
    <location>
        <begin position="490"/>
        <end position="574"/>
    </location>
</feature>
<dbReference type="InterPro" id="IPR012617">
    <property type="entry name" value="AATF_C"/>
</dbReference>
<feature type="compositionally biased region" description="Acidic residues" evidence="3">
    <location>
        <begin position="191"/>
        <end position="218"/>
    </location>
</feature>
<sequence>MAKPKNLAEHIKELEDPVPEGVLLVDFDPEDDKPAQESDSQSGDESDDGLAGTEHYVQVGKSKLRKPVEVALGPQYAGSRVSREQLMNGDDEDDEDDEDESNSVNESAAEEAKFEGMEFDGEFDDMEVDSDEALGESDEERFKDFVFRGSGKSKKPVKTKKPLDVNGVKKRPTAADFMSDSGEDEGVKSAEEEDSDEDDNEDGFEDEDAEDTDEDLLDVDAQHPEAMDDIEKNSDEEEEDSENPDQSGEEQVRSDEDSEEEASDDDEDDEDEDEQARRAELRKIMGEEQKTVVATISQAAKADADKGNAVKQQRKAFDSLLNVRIRLQKALVATNSLTTANDRDQEENPFQAAEEAAIKLWNTIDGLRHDLSKASNTSKTGLKRKRGIDSATTSSVIWERMQASEVANIDNRQTILEKWSSKVRATTALPISRKLNPNAPQQSITSLLQDTLSSSEHLISRTKVPRSCAPVQKQMKLTTDPNIYDDADFYQLLLKELVDQRMVDSASAATGETGKPMQWTAVKEARTRKNVDTKASKGRKMKFTVHEKLQNFMAPEDRNTWEDTARDRFFATLLGRKLDLGENGDEDDVSEDEALKEEEGLMLFRS</sequence>
<feature type="compositionally biased region" description="Basic and acidic residues" evidence="3">
    <location>
        <begin position="220"/>
        <end position="233"/>
    </location>
</feature>
<evidence type="ECO:0000256" key="3">
    <source>
        <dbReference type="SAM" id="MobiDB-lite"/>
    </source>
</evidence>
<dbReference type="Proteomes" id="UP000672032">
    <property type="component" value="Chromosome 6"/>
</dbReference>
<dbReference type="EMBL" id="CP063410">
    <property type="protein sequence ID" value="QSZ36119.1"/>
    <property type="molecule type" value="Genomic_DNA"/>
</dbReference>
<feature type="compositionally biased region" description="Acidic residues" evidence="3">
    <location>
        <begin position="582"/>
        <end position="596"/>
    </location>
</feature>
<dbReference type="Pfam" id="PF08164">
    <property type="entry name" value="TRAUB"/>
    <property type="match status" value="1"/>
</dbReference>
<dbReference type="PANTHER" id="PTHR15565:SF0">
    <property type="entry name" value="PROTEIN AATF"/>
    <property type="match status" value="1"/>
</dbReference>
<organism evidence="6 7">
    <name type="scientific">Monilinia vaccinii-corymbosi</name>
    <dbReference type="NCBI Taxonomy" id="61207"/>
    <lineage>
        <taxon>Eukaryota</taxon>
        <taxon>Fungi</taxon>
        <taxon>Dikarya</taxon>
        <taxon>Ascomycota</taxon>
        <taxon>Pezizomycotina</taxon>
        <taxon>Leotiomycetes</taxon>
        <taxon>Helotiales</taxon>
        <taxon>Sclerotiniaceae</taxon>
        <taxon>Monilinia</taxon>
    </lineage>
</organism>
<gene>
    <name evidence="6" type="ORF">DSL72_007244</name>
</gene>
<dbReference type="PANTHER" id="PTHR15565">
    <property type="entry name" value="AATF PROTEIN APOPTOSIS ANTAGONIZING TRANSCRIPTION FACTOR"/>
    <property type="match status" value="1"/>
</dbReference>
<evidence type="ECO:0000256" key="1">
    <source>
        <dbReference type="ARBA" id="ARBA00008966"/>
    </source>
</evidence>
<dbReference type="OrthoDB" id="5783963at2759"/>
<feature type="compositionally biased region" description="Acidic residues" evidence="3">
    <location>
        <begin position="117"/>
        <end position="139"/>
    </location>
</feature>
<comment type="similarity">
    <text evidence="1">Belongs to the AATF family.</text>
</comment>
<evidence type="ECO:0000313" key="7">
    <source>
        <dbReference type="Proteomes" id="UP000672032"/>
    </source>
</evidence>
<protein>
    <recommendedName>
        <fullName evidence="2">Protein BFR2</fullName>
    </recommendedName>
</protein>
<feature type="compositionally biased region" description="Acidic residues" evidence="3">
    <location>
        <begin position="234"/>
        <end position="243"/>
    </location>
</feature>
<proteinExistence type="inferred from homology"/>
<reference evidence="6" key="1">
    <citation type="submission" date="2020-10" db="EMBL/GenBank/DDBJ databases">
        <title>Genome Sequence of Monilinia vaccinii-corymbosi Sheds Light on Mummy Berry Disease Infection of Blueberry and Mating Type.</title>
        <authorList>
            <person name="Yow A.G."/>
            <person name="Zhang Y."/>
            <person name="Bansal K."/>
            <person name="Eacker S.M."/>
            <person name="Sullivan S."/>
            <person name="Liachko I."/>
            <person name="Cubeta M.A."/>
            <person name="Rollins J.A."/>
            <person name="Ashrafi H."/>
        </authorList>
    </citation>
    <scope>NUCLEOTIDE SEQUENCE</scope>
    <source>
        <strain evidence="6">RL-1</strain>
    </source>
</reference>
<evidence type="ECO:0000313" key="6">
    <source>
        <dbReference type="EMBL" id="QSZ36119.1"/>
    </source>
</evidence>
<dbReference type="AlphaFoldDB" id="A0A8A3PMF2"/>
<feature type="compositionally biased region" description="Basic and acidic residues" evidence="3">
    <location>
        <begin position="1"/>
        <end position="15"/>
    </location>
</feature>
<dbReference type="Pfam" id="PF13339">
    <property type="entry name" value="AATF-Che1"/>
    <property type="match status" value="1"/>
</dbReference>
<dbReference type="GO" id="GO:0000462">
    <property type="term" value="P:maturation of SSU-rRNA from tricistronic rRNA transcript (SSU-rRNA, 5.8S rRNA, LSU-rRNA)"/>
    <property type="evidence" value="ECO:0007669"/>
    <property type="project" value="TreeGrafter"/>
</dbReference>
<evidence type="ECO:0000259" key="5">
    <source>
        <dbReference type="Pfam" id="PF13339"/>
    </source>
</evidence>
<feature type="compositionally biased region" description="Acidic residues" evidence="3">
    <location>
        <begin position="256"/>
        <end position="274"/>
    </location>
</feature>
<accession>A0A8A3PMF2</accession>
<feature type="compositionally biased region" description="Basic residues" evidence="3">
    <location>
        <begin position="151"/>
        <end position="160"/>
    </location>
</feature>